<dbReference type="PANTHER" id="PTHR33371">
    <property type="entry name" value="INTERMEMBRANE PHOSPHOLIPID TRANSPORT SYSTEM BINDING PROTEIN MLAD-RELATED"/>
    <property type="match status" value="1"/>
</dbReference>
<name>A0A0D6Q1E0_KOMEU</name>
<dbReference type="RefSeq" id="WP_010509076.1">
    <property type="nucleotide sequence ID" value="NZ_BANI01000149.1"/>
</dbReference>
<dbReference type="Pfam" id="PF02470">
    <property type="entry name" value="MlaD"/>
    <property type="match status" value="1"/>
</dbReference>
<evidence type="ECO:0000313" key="3">
    <source>
        <dbReference type="EMBL" id="GAN97387.1"/>
    </source>
</evidence>
<keyword evidence="1" id="KW-0812">Transmembrane</keyword>
<organism evidence="3 4">
    <name type="scientific">Komagataeibacter europaeus NBRC 3261</name>
    <dbReference type="NCBI Taxonomy" id="1234669"/>
    <lineage>
        <taxon>Bacteria</taxon>
        <taxon>Pseudomonadati</taxon>
        <taxon>Pseudomonadota</taxon>
        <taxon>Alphaproteobacteria</taxon>
        <taxon>Acetobacterales</taxon>
        <taxon>Acetobacteraceae</taxon>
        <taxon>Komagataeibacter</taxon>
    </lineage>
</organism>
<sequence>MPVPGRQTLIGSAVLGVAAIALVILGVKGSLPLPGRTSEALVIFESPTNGLDIGSPVNFRGVPVGAVERITVKVDPASHHTYMPVYILFDPNHAPGRSDLPPLPELISNGLRAEMTLHSLVTGQTELDLDMDPRTPVRLHPGLVDTDLTEIPMGQTALQQMETMLIATSVQQLHHDLQTAMASIRKLAEDMNRDLPGMIASIRTTSARSEGAVTQIRAAVADVENRASITINRLDRLIATNSQQFAARRAELLALIANTRQTMAQAHETLASLRTLTDPQSRDRLNLDDTMRDIMEAGYGLRGFANEVESNPQLLLMGRNK</sequence>
<evidence type="ECO:0000259" key="2">
    <source>
        <dbReference type="Pfam" id="PF02470"/>
    </source>
</evidence>
<reference evidence="3 4" key="1">
    <citation type="submission" date="2012-11" db="EMBL/GenBank/DDBJ databases">
        <title>Whole genome sequence of Gluconacetobacter europaeus NBRC3261.</title>
        <authorList>
            <person name="Azuma Y."/>
            <person name="Higashiura N."/>
            <person name="Hirakawa H."/>
            <person name="Matsushita K."/>
        </authorList>
    </citation>
    <scope>NUCLEOTIDE SEQUENCE [LARGE SCALE GENOMIC DNA]</scope>
    <source>
        <strain evidence="3 4">NBRC 3261</strain>
    </source>
</reference>
<comment type="caution">
    <text evidence="3">The sequence shown here is derived from an EMBL/GenBank/DDBJ whole genome shotgun (WGS) entry which is preliminary data.</text>
</comment>
<keyword evidence="1" id="KW-0472">Membrane</keyword>
<accession>A0A0D6Q1E0</accession>
<dbReference type="InterPro" id="IPR003399">
    <property type="entry name" value="Mce/MlaD"/>
</dbReference>
<evidence type="ECO:0000313" key="4">
    <source>
        <dbReference type="Proteomes" id="UP000032675"/>
    </source>
</evidence>
<feature type="transmembrane region" description="Helical" evidence="1">
    <location>
        <begin position="6"/>
        <end position="27"/>
    </location>
</feature>
<dbReference type="PANTHER" id="PTHR33371:SF4">
    <property type="entry name" value="INTERMEMBRANE PHOSPHOLIPID TRANSPORT SYSTEM BINDING PROTEIN MLAD"/>
    <property type="match status" value="1"/>
</dbReference>
<proteinExistence type="predicted"/>
<dbReference type="InterPro" id="IPR052336">
    <property type="entry name" value="MlaD_Phospholipid_Transporter"/>
</dbReference>
<dbReference type="EMBL" id="BANI01000149">
    <property type="protein sequence ID" value="GAN97387.1"/>
    <property type="molecule type" value="Genomic_DNA"/>
</dbReference>
<gene>
    <name evidence="3" type="ORF">Geu3261_0169_036</name>
</gene>
<keyword evidence="1" id="KW-1133">Transmembrane helix</keyword>
<dbReference type="Proteomes" id="UP000032675">
    <property type="component" value="Unassembled WGS sequence"/>
</dbReference>
<feature type="domain" description="Mce/MlaD" evidence="2">
    <location>
        <begin position="48"/>
        <end position="130"/>
    </location>
</feature>
<protein>
    <submittedName>
        <fullName evidence="3">Paraquat-inducible protein B</fullName>
    </submittedName>
</protein>
<evidence type="ECO:0000256" key="1">
    <source>
        <dbReference type="SAM" id="Phobius"/>
    </source>
</evidence>
<dbReference type="AlphaFoldDB" id="A0A0D6Q1E0"/>